<accession>A0A136JBU7</accession>
<dbReference type="InParanoid" id="A0A136JBU7"/>
<dbReference type="Proteomes" id="UP000070501">
    <property type="component" value="Unassembled WGS sequence"/>
</dbReference>
<reference evidence="3" key="1">
    <citation type="submission" date="2016-02" db="EMBL/GenBank/DDBJ databases">
        <title>Draft genome sequence of Microdochium bolleyi, a fungal endophyte of beachgrass.</title>
        <authorList>
            <consortium name="DOE Joint Genome Institute"/>
            <person name="David A.S."/>
            <person name="May G."/>
            <person name="Haridas S."/>
            <person name="Lim J."/>
            <person name="Wang M."/>
            <person name="Labutti K."/>
            <person name="Lipzen A."/>
            <person name="Barry K."/>
            <person name="Grigoriev I.V."/>
        </authorList>
    </citation>
    <scope>NUCLEOTIDE SEQUENCE [LARGE SCALE GENOMIC DNA]</scope>
    <source>
        <strain evidence="3">J235TASD1</strain>
    </source>
</reference>
<evidence type="ECO:0000256" key="1">
    <source>
        <dbReference type="SAM" id="MobiDB-lite"/>
    </source>
</evidence>
<proteinExistence type="predicted"/>
<dbReference type="AlphaFoldDB" id="A0A136JBU7"/>
<feature type="region of interest" description="Disordered" evidence="1">
    <location>
        <begin position="51"/>
        <end position="83"/>
    </location>
</feature>
<gene>
    <name evidence="2" type="ORF">Micbo1qcDRAFT_45182</name>
</gene>
<protein>
    <submittedName>
        <fullName evidence="2">Uncharacterized protein</fullName>
    </submittedName>
</protein>
<sequence>MRFHAQGHRCSRATYTTCLLCSGIASIELVQCLSRAGSLLSCSIVPNGASCHSGKEETAKEHSSREQQEGSKERMVIERQNHGLKLNQRRLTPLRKENNILSAHLVAIIQRQTKHPVEPQGMASCPSHFL</sequence>
<feature type="compositionally biased region" description="Basic and acidic residues" evidence="1">
    <location>
        <begin position="53"/>
        <end position="81"/>
    </location>
</feature>
<dbReference type="EMBL" id="KQ964247">
    <property type="protein sequence ID" value="KXJ94615.1"/>
    <property type="molecule type" value="Genomic_DNA"/>
</dbReference>
<keyword evidence="3" id="KW-1185">Reference proteome</keyword>
<evidence type="ECO:0000313" key="3">
    <source>
        <dbReference type="Proteomes" id="UP000070501"/>
    </source>
</evidence>
<organism evidence="2 3">
    <name type="scientific">Microdochium bolleyi</name>
    <dbReference type="NCBI Taxonomy" id="196109"/>
    <lineage>
        <taxon>Eukaryota</taxon>
        <taxon>Fungi</taxon>
        <taxon>Dikarya</taxon>
        <taxon>Ascomycota</taxon>
        <taxon>Pezizomycotina</taxon>
        <taxon>Sordariomycetes</taxon>
        <taxon>Xylariomycetidae</taxon>
        <taxon>Xylariales</taxon>
        <taxon>Microdochiaceae</taxon>
        <taxon>Microdochium</taxon>
    </lineage>
</organism>
<name>A0A136JBU7_9PEZI</name>
<evidence type="ECO:0000313" key="2">
    <source>
        <dbReference type="EMBL" id="KXJ94615.1"/>
    </source>
</evidence>